<dbReference type="Pfam" id="PF13185">
    <property type="entry name" value="GAF_2"/>
    <property type="match status" value="1"/>
</dbReference>
<dbReference type="SMART" id="SM00388">
    <property type="entry name" value="HisKA"/>
    <property type="match status" value="1"/>
</dbReference>
<reference evidence="11" key="1">
    <citation type="submission" date="2006-05" db="EMBL/GenBank/DDBJ databases">
        <title>Annotation of the draft genome assembly of Desulfuromonas acetoxidans DSM 684.</title>
        <authorList>
            <consortium name="US DOE Joint Genome Institute (JGI-ORNL)"/>
            <person name="Larimer F."/>
            <person name="Land M."/>
            <person name="Hauser L."/>
        </authorList>
    </citation>
    <scope>NUCLEOTIDE SEQUENCE [LARGE SCALE GENOMIC DNA]</scope>
    <source>
        <strain evidence="11">DSM 684</strain>
    </source>
</reference>
<evidence type="ECO:0000313" key="11">
    <source>
        <dbReference type="EMBL" id="EAT15964.1"/>
    </source>
</evidence>
<dbReference type="Gene3D" id="3.30.450.40">
    <property type="match status" value="1"/>
</dbReference>
<keyword evidence="7" id="KW-0067">ATP-binding</keyword>
<comment type="catalytic activity">
    <reaction evidence="1">
        <text>ATP + protein L-histidine = ADP + protein N-phospho-L-histidine.</text>
        <dbReference type="EC" id="2.7.13.3"/>
    </reaction>
</comment>
<dbReference type="Gene3D" id="3.30.565.10">
    <property type="entry name" value="Histidine kinase-like ATPase, C-terminal domain"/>
    <property type="match status" value="1"/>
</dbReference>
<dbReference type="PANTHER" id="PTHR43065">
    <property type="entry name" value="SENSOR HISTIDINE KINASE"/>
    <property type="match status" value="1"/>
</dbReference>
<evidence type="ECO:0000259" key="9">
    <source>
        <dbReference type="PROSITE" id="PS50109"/>
    </source>
</evidence>
<gene>
    <name evidence="11" type="ORF">Dace_2264</name>
</gene>
<evidence type="ECO:0000256" key="5">
    <source>
        <dbReference type="ARBA" id="ARBA00022741"/>
    </source>
</evidence>
<dbReference type="EC" id="2.7.13.3" evidence="2"/>
<dbReference type="SMART" id="SM00065">
    <property type="entry name" value="GAF"/>
    <property type="match status" value="1"/>
</dbReference>
<dbReference type="InterPro" id="IPR036890">
    <property type="entry name" value="HATPase_C_sf"/>
</dbReference>
<evidence type="ECO:0000313" key="12">
    <source>
        <dbReference type="Proteomes" id="UP000005695"/>
    </source>
</evidence>
<feature type="domain" description="Histidine kinase" evidence="9">
    <location>
        <begin position="323"/>
        <end position="531"/>
    </location>
</feature>
<dbReference type="PROSITE" id="PS50112">
    <property type="entry name" value="PAS"/>
    <property type="match status" value="1"/>
</dbReference>
<evidence type="ECO:0000256" key="1">
    <source>
        <dbReference type="ARBA" id="ARBA00000085"/>
    </source>
</evidence>
<dbReference type="CDD" id="cd00082">
    <property type="entry name" value="HisKA"/>
    <property type="match status" value="1"/>
</dbReference>
<dbReference type="InterPro" id="IPR003594">
    <property type="entry name" value="HATPase_dom"/>
</dbReference>
<evidence type="ECO:0000256" key="3">
    <source>
        <dbReference type="ARBA" id="ARBA00022553"/>
    </source>
</evidence>
<dbReference type="Gene3D" id="3.30.450.20">
    <property type="entry name" value="PAS domain"/>
    <property type="match status" value="1"/>
</dbReference>
<dbReference type="SUPFAM" id="SSF47384">
    <property type="entry name" value="Homodimeric domain of signal transducing histidine kinase"/>
    <property type="match status" value="1"/>
</dbReference>
<dbReference type="AlphaFoldDB" id="Q1K0H7"/>
<evidence type="ECO:0000259" key="10">
    <source>
        <dbReference type="PROSITE" id="PS50112"/>
    </source>
</evidence>
<dbReference type="Pfam" id="PF00512">
    <property type="entry name" value="HisKA"/>
    <property type="match status" value="1"/>
</dbReference>
<keyword evidence="4" id="KW-0808">Transferase</keyword>
<sequence>MDNRSKQTMQKDDSQEQKLLRAYHAIGDELISLASLPELLNKILEISKNVFQFENAIMRLVSDDGKELVLAASYGYPDPAIKRKLQMGEGIMGRVAASAAPVLIDNVTEDHDYIPGIPDARCALCVPLVARDRVIGVFNVESHQEGTFHSEDVAPLMTMAAHAAIAIENARLYERTSQLTERFRQLHQFNDRILQSTTLGIYTLDANLCITSWNKRMEKASGMTENQVLGRPLLTLFPVLAEEGFDDRLNRVLRTGKPEKLQLIHNNLQGQRRVQKRRLSPLKDGDVTTGVVIVVEDITEFKGLLDQMIQSEKLAEIGRLSSGVAHEINNPLEVISYSAQLLLREESLSDFHQELLTRIGSEVERLQALTSGLLGFSRSGSMKKSRIDVNEVLEQVLTFIGYQIQRGQHEVVRDYGEVPAIMADPNQLKQVYINLIMNAVQAMKAPGIITLTTRALPYGVEIDISDTGDGVEEAIRDKIFEPFYTTKPEGEGTGLGLYLCRKIMSDHEGSLNFESTLGEGSRFIIRLPLRTR</sequence>
<dbReference type="InterPro" id="IPR005467">
    <property type="entry name" value="His_kinase_dom"/>
</dbReference>
<comment type="caution">
    <text evidence="11">The sequence shown here is derived from an EMBL/GenBank/DDBJ whole genome shotgun (WGS) entry which is preliminary data.</text>
</comment>
<proteinExistence type="predicted"/>
<keyword evidence="5" id="KW-0547">Nucleotide-binding</keyword>
<accession>Q1K0H7</accession>
<dbReference type="SUPFAM" id="SSF55785">
    <property type="entry name" value="PYP-like sensor domain (PAS domain)"/>
    <property type="match status" value="1"/>
</dbReference>
<dbReference type="SUPFAM" id="SSF55781">
    <property type="entry name" value="GAF domain-like"/>
    <property type="match status" value="1"/>
</dbReference>
<dbReference type="InterPro" id="IPR029016">
    <property type="entry name" value="GAF-like_dom_sf"/>
</dbReference>
<dbReference type="GO" id="GO:0005524">
    <property type="term" value="F:ATP binding"/>
    <property type="evidence" value="ECO:0007669"/>
    <property type="project" value="UniProtKB-KW"/>
</dbReference>
<reference evidence="11" key="2">
    <citation type="submission" date="2006-05" db="EMBL/GenBank/DDBJ databases">
        <title>Sequencing of the draft genome and assembly of Desulfuromonas acetoxidans DSM 684.</title>
        <authorList>
            <consortium name="US DOE Joint Genome Institute (JGI-PGF)"/>
            <person name="Copeland A."/>
            <person name="Lucas S."/>
            <person name="Lapidus A."/>
            <person name="Barry K."/>
            <person name="Detter J.C."/>
            <person name="Glavina del Rio T."/>
            <person name="Hammon N."/>
            <person name="Israni S."/>
            <person name="Dalin E."/>
            <person name="Tice H."/>
            <person name="Bruce D."/>
            <person name="Pitluck S."/>
            <person name="Richardson P."/>
        </authorList>
    </citation>
    <scope>NUCLEOTIDE SEQUENCE [LARGE SCALE GENOMIC DNA]</scope>
    <source>
        <strain evidence="11">DSM 684</strain>
    </source>
</reference>
<dbReference type="CDD" id="cd00130">
    <property type="entry name" value="PAS"/>
    <property type="match status" value="1"/>
</dbReference>
<dbReference type="OrthoDB" id="9784397at2"/>
<keyword evidence="12" id="KW-1185">Reference proteome</keyword>
<dbReference type="SUPFAM" id="SSF55874">
    <property type="entry name" value="ATPase domain of HSP90 chaperone/DNA topoisomerase II/histidine kinase"/>
    <property type="match status" value="1"/>
</dbReference>
<dbReference type="NCBIfam" id="TIGR00229">
    <property type="entry name" value="sensory_box"/>
    <property type="match status" value="1"/>
</dbReference>
<evidence type="ECO:0000256" key="6">
    <source>
        <dbReference type="ARBA" id="ARBA00022777"/>
    </source>
</evidence>
<dbReference type="InterPro" id="IPR003018">
    <property type="entry name" value="GAF"/>
</dbReference>
<protein>
    <recommendedName>
        <fullName evidence="2">histidine kinase</fullName>
        <ecNumber evidence="2">2.7.13.3</ecNumber>
    </recommendedName>
</protein>
<dbReference type="SMART" id="SM00091">
    <property type="entry name" value="PAS"/>
    <property type="match status" value="1"/>
</dbReference>
<keyword evidence="6 11" id="KW-0418">Kinase</keyword>
<evidence type="ECO:0000256" key="7">
    <source>
        <dbReference type="ARBA" id="ARBA00022840"/>
    </source>
</evidence>
<dbReference type="InterPro" id="IPR003661">
    <property type="entry name" value="HisK_dim/P_dom"/>
</dbReference>
<dbReference type="InterPro" id="IPR036097">
    <property type="entry name" value="HisK_dim/P_sf"/>
</dbReference>
<feature type="domain" description="PAS" evidence="10">
    <location>
        <begin position="192"/>
        <end position="256"/>
    </location>
</feature>
<dbReference type="PANTHER" id="PTHR43065:SF10">
    <property type="entry name" value="PEROXIDE STRESS-ACTIVATED HISTIDINE KINASE MAK3"/>
    <property type="match status" value="1"/>
</dbReference>
<dbReference type="PROSITE" id="PS50109">
    <property type="entry name" value="HIS_KIN"/>
    <property type="match status" value="1"/>
</dbReference>
<dbReference type="InterPro" id="IPR000014">
    <property type="entry name" value="PAS"/>
</dbReference>
<keyword evidence="3" id="KW-0597">Phosphoprotein</keyword>
<dbReference type="Proteomes" id="UP000005695">
    <property type="component" value="Unassembled WGS sequence"/>
</dbReference>
<name>Q1K0H7_DESA6</name>
<dbReference type="RefSeq" id="WP_005999789.1">
    <property type="nucleotide sequence ID" value="NZ_AAEW02000007.1"/>
</dbReference>
<dbReference type="Gene3D" id="1.10.287.130">
    <property type="match status" value="1"/>
</dbReference>
<organism evidence="11 12">
    <name type="scientific">Desulfuromonas acetoxidans (strain DSM 684 / 11070)</name>
    <dbReference type="NCBI Taxonomy" id="281689"/>
    <lineage>
        <taxon>Bacteria</taxon>
        <taxon>Pseudomonadati</taxon>
        <taxon>Thermodesulfobacteriota</taxon>
        <taxon>Desulfuromonadia</taxon>
        <taxon>Desulfuromonadales</taxon>
        <taxon>Desulfuromonadaceae</taxon>
        <taxon>Desulfuromonas</taxon>
    </lineage>
</organism>
<keyword evidence="8" id="KW-0902">Two-component regulatory system</keyword>
<evidence type="ECO:0000256" key="2">
    <source>
        <dbReference type="ARBA" id="ARBA00012438"/>
    </source>
</evidence>
<dbReference type="Pfam" id="PF08448">
    <property type="entry name" value="PAS_4"/>
    <property type="match status" value="1"/>
</dbReference>
<dbReference type="InterPro" id="IPR004358">
    <property type="entry name" value="Sig_transdc_His_kin-like_C"/>
</dbReference>
<dbReference type="PRINTS" id="PR00344">
    <property type="entry name" value="BCTRLSENSOR"/>
</dbReference>
<dbReference type="InterPro" id="IPR035965">
    <property type="entry name" value="PAS-like_dom_sf"/>
</dbReference>
<dbReference type="SMART" id="SM00387">
    <property type="entry name" value="HATPase_c"/>
    <property type="match status" value="1"/>
</dbReference>
<dbReference type="EMBL" id="AAEW02000007">
    <property type="protein sequence ID" value="EAT15964.1"/>
    <property type="molecule type" value="Genomic_DNA"/>
</dbReference>
<evidence type="ECO:0000256" key="4">
    <source>
        <dbReference type="ARBA" id="ARBA00022679"/>
    </source>
</evidence>
<dbReference type="InterPro" id="IPR013656">
    <property type="entry name" value="PAS_4"/>
</dbReference>
<dbReference type="GO" id="GO:0000155">
    <property type="term" value="F:phosphorelay sensor kinase activity"/>
    <property type="evidence" value="ECO:0007669"/>
    <property type="project" value="InterPro"/>
</dbReference>
<evidence type="ECO:0000256" key="8">
    <source>
        <dbReference type="ARBA" id="ARBA00023012"/>
    </source>
</evidence>
<dbReference type="Pfam" id="PF02518">
    <property type="entry name" value="HATPase_c"/>
    <property type="match status" value="1"/>
</dbReference>